<dbReference type="RefSeq" id="WP_098483218.1">
    <property type="nucleotide sequence ID" value="NZ_PDJI01000004.1"/>
</dbReference>
<keyword evidence="2 4" id="KW-0808">Transferase</keyword>
<evidence type="ECO:0000256" key="1">
    <source>
        <dbReference type="ARBA" id="ARBA00006284"/>
    </source>
</evidence>
<dbReference type="InterPro" id="IPR036129">
    <property type="entry name" value="Glycerate_kinase_sf"/>
</dbReference>
<dbReference type="EMBL" id="PDJI01000004">
    <property type="protein sequence ID" value="PFG39049.1"/>
    <property type="molecule type" value="Genomic_DNA"/>
</dbReference>
<evidence type="ECO:0000256" key="4">
    <source>
        <dbReference type="PIRNR" id="PIRNR006078"/>
    </source>
</evidence>
<dbReference type="Gene3D" id="3.90.1510.10">
    <property type="entry name" value="Glycerate kinase, domain 2"/>
    <property type="match status" value="1"/>
</dbReference>
<dbReference type="SUPFAM" id="SSF110738">
    <property type="entry name" value="Glycerate kinase I"/>
    <property type="match status" value="1"/>
</dbReference>
<dbReference type="GO" id="GO:0031388">
    <property type="term" value="P:organic acid phosphorylation"/>
    <property type="evidence" value="ECO:0007669"/>
    <property type="project" value="UniProtKB-UniRule"/>
</dbReference>
<keyword evidence="6" id="KW-1185">Reference proteome</keyword>
<dbReference type="InterPro" id="IPR018193">
    <property type="entry name" value="Glyc_kinase_flavodox-like_fold"/>
</dbReference>
<dbReference type="AlphaFoldDB" id="A0A2A9ELF4"/>
<dbReference type="Proteomes" id="UP000222106">
    <property type="component" value="Unassembled WGS sequence"/>
</dbReference>
<comment type="caution">
    <text evidence="5">The sequence shown here is derived from an EMBL/GenBank/DDBJ whole genome shotgun (WGS) entry which is preliminary data.</text>
</comment>
<accession>A0A2A9ELF4</accession>
<dbReference type="Gene3D" id="3.40.50.10350">
    <property type="entry name" value="Glycerate kinase, domain 1"/>
    <property type="match status" value="1"/>
</dbReference>
<organism evidence="5 6">
    <name type="scientific">Georgenia soli</name>
    <dbReference type="NCBI Taxonomy" id="638953"/>
    <lineage>
        <taxon>Bacteria</taxon>
        <taxon>Bacillati</taxon>
        <taxon>Actinomycetota</taxon>
        <taxon>Actinomycetes</taxon>
        <taxon>Micrococcales</taxon>
        <taxon>Bogoriellaceae</taxon>
        <taxon>Georgenia</taxon>
    </lineage>
</organism>
<sequence length="391" mass="39486">MRIVCAPDSFKESMTAAEAAAAMARGIRRVLPGADVVEVPLADGGEGTCATLVEVLGGELVHVPCTDALGRPSTGTVGWVADRALAVIEVASACGLEQVPAELRDARTTTSFGAGELVTAALDLGARHLVIGLGGSATNDAGTGMLQALGVRFLDEQGLELRPGGADLARLARVDDSGLRINLADVEILLACDVTNPLLGPDGASKVFGPQKGATPQAVEELDGALTRWADVVEKARGVSVRDVPGAGAAGGLGAAFLAFTGARIRPGIEVVMDAVGLARLVGSADLIFTGEGSMDAQSAAGKVPWGVAQLALEVGVPVVVFAGHVDDAVDAAMPPGVRAIVPIVRGVSDLPHALAEGPTNLERAAALASRLITATVDRPGAVGTRSKEFS</sequence>
<dbReference type="GO" id="GO:0008887">
    <property type="term" value="F:glycerate kinase activity"/>
    <property type="evidence" value="ECO:0007669"/>
    <property type="project" value="UniProtKB-UniRule"/>
</dbReference>
<comment type="similarity">
    <text evidence="1 4">Belongs to the glycerate kinase type-1 family.</text>
</comment>
<dbReference type="NCBIfam" id="TIGR00045">
    <property type="entry name" value="glycerate kinase"/>
    <property type="match status" value="1"/>
</dbReference>
<dbReference type="PIRSF" id="PIRSF006078">
    <property type="entry name" value="GlxK"/>
    <property type="match status" value="1"/>
</dbReference>
<gene>
    <name evidence="5" type="ORF">ATJ97_1544</name>
</gene>
<keyword evidence="3 4" id="KW-0418">Kinase</keyword>
<evidence type="ECO:0000256" key="3">
    <source>
        <dbReference type="ARBA" id="ARBA00022777"/>
    </source>
</evidence>
<evidence type="ECO:0000313" key="5">
    <source>
        <dbReference type="EMBL" id="PFG39049.1"/>
    </source>
</evidence>
<name>A0A2A9ELF4_9MICO</name>
<dbReference type="InterPro" id="IPR018197">
    <property type="entry name" value="Glycerate_kinase_RE-like"/>
</dbReference>
<evidence type="ECO:0000313" key="6">
    <source>
        <dbReference type="Proteomes" id="UP000222106"/>
    </source>
</evidence>
<reference evidence="5 6" key="1">
    <citation type="submission" date="2017-10" db="EMBL/GenBank/DDBJ databases">
        <title>Sequencing the genomes of 1000 actinobacteria strains.</title>
        <authorList>
            <person name="Klenk H.-P."/>
        </authorList>
    </citation>
    <scope>NUCLEOTIDE SEQUENCE [LARGE SCALE GENOMIC DNA]</scope>
    <source>
        <strain evidence="5 6">DSM 21838</strain>
    </source>
</reference>
<dbReference type="InterPro" id="IPR004381">
    <property type="entry name" value="Glycerate_kinase"/>
</dbReference>
<evidence type="ECO:0000256" key="2">
    <source>
        <dbReference type="ARBA" id="ARBA00022679"/>
    </source>
</evidence>
<dbReference type="PANTHER" id="PTHR21599">
    <property type="entry name" value="GLYCERATE KINASE"/>
    <property type="match status" value="1"/>
</dbReference>
<dbReference type="Pfam" id="PF02595">
    <property type="entry name" value="Gly_kinase"/>
    <property type="match status" value="1"/>
</dbReference>
<dbReference type="PANTHER" id="PTHR21599:SF0">
    <property type="entry name" value="GLYCERATE KINASE"/>
    <property type="match status" value="1"/>
</dbReference>
<dbReference type="OrthoDB" id="9774290at2"/>
<proteinExistence type="inferred from homology"/>
<protein>
    <submittedName>
        <fullName evidence="5">Glycerate kinase</fullName>
    </submittedName>
</protein>